<evidence type="ECO:0000313" key="4">
    <source>
        <dbReference type="Proteomes" id="UP000613740"/>
    </source>
</evidence>
<evidence type="ECO:0000313" key="3">
    <source>
        <dbReference type="EMBL" id="KAG2443295.1"/>
    </source>
</evidence>
<proteinExistence type="predicted"/>
<accession>A0A835TQ88</accession>
<comment type="caution">
    <text evidence="3">The sequence shown here is derived from an EMBL/GenBank/DDBJ whole genome shotgun (WGS) entry which is preliminary data.</text>
</comment>
<keyword evidence="4" id="KW-1185">Reference proteome</keyword>
<dbReference type="Pfam" id="PF01467">
    <property type="entry name" value="CTP_transf_like"/>
    <property type="match status" value="1"/>
</dbReference>
<dbReference type="AlphaFoldDB" id="A0A835TQ88"/>
<dbReference type="Gene3D" id="3.40.50.620">
    <property type="entry name" value="HUPs"/>
    <property type="match status" value="1"/>
</dbReference>
<feature type="compositionally biased region" description="Low complexity" evidence="1">
    <location>
        <begin position="225"/>
        <end position="238"/>
    </location>
</feature>
<dbReference type="EMBL" id="JAEHOD010000031">
    <property type="protein sequence ID" value="KAG2443295.1"/>
    <property type="molecule type" value="Genomic_DNA"/>
</dbReference>
<organism evidence="3 4">
    <name type="scientific">Chlamydomonas schloesseri</name>
    <dbReference type="NCBI Taxonomy" id="2026947"/>
    <lineage>
        <taxon>Eukaryota</taxon>
        <taxon>Viridiplantae</taxon>
        <taxon>Chlorophyta</taxon>
        <taxon>core chlorophytes</taxon>
        <taxon>Chlorophyceae</taxon>
        <taxon>CS clade</taxon>
        <taxon>Chlamydomonadales</taxon>
        <taxon>Chlamydomonadaceae</taxon>
        <taxon>Chlamydomonas</taxon>
    </lineage>
</organism>
<feature type="domain" description="Cytidyltransferase-like" evidence="2">
    <location>
        <begin position="292"/>
        <end position="415"/>
    </location>
</feature>
<sequence>MHSSSGSTQTRGVLVVLGDVNARSAAAAVQEALSAAKRVECSVIFAGVSSPAADTDLAASNAAAGAAAAGAESPVTMAVTAGEINAVACLLDAVALSRRPQLRCVPLLPAAGWSLERVVALPAVTLLLPASSQNSSQNSNSTGRQHQPEAAGEPGLGPGSVGGVRRDEGATASTSSGLGSSPASAAAAAVAERLSRQRPAQLPAWQVRTYTPPPEAPGDGPPASAPALASASPAAADPSSHHNHQLHHQPQQPQQPATNTNTAPATTTSYTTLVDGSPAPASAPLRFSRVAVGGTFDRLHAGHELLLAATALVAERFVFVGVTADALLANKSHRELLQTYDARAGAALSYLTSVRPGLQVEAGPLSDPKAPTLAELDPAMEALVVSVETLPGAIAINKGRAARGFAPLTVITVPVIGVRPSGGGSGGGAGAAGGGVGEKLSSSGLRAAEATLASASMDEGAVLV</sequence>
<dbReference type="GO" id="GO:0004140">
    <property type="term" value="F:dephospho-CoA kinase activity"/>
    <property type="evidence" value="ECO:0007669"/>
    <property type="project" value="TreeGrafter"/>
</dbReference>
<name>A0A835TQ88_9CHLO</name>
<dbReference type="OrthoDB" id="27911at2759"/>
<reference evidence="3" key="1">
    <citation type="journal article" date="2020" name="bioRxiv">
        <title>Comparative genomics of Chlamydomonas.</title>
        <authorList>
            <person name="Craig R.J."/>
            <person name="Hasan A.R."/>
            <person name="Ness R.W."/>
            <person name="Keightley P.D."/>
        </authorList>
    </citation>
    <scope>NUCLEOTIDE SEQUENCE</scope>
    <source>
        <strain evidence="3">CCAP 11/173</strain>
    </source>
</reference>
<feature type="compositionally biased region" description="Pro residues" evidence="1">
    <location>
        <begin position="211"/>
        <end position="224"/>
    </location>
</feature>
<dbReference type="InterPro" id="IPR004821">
    <property type="entry name" value="Cyt_trans-like"/>
</dbReference>
<dbReference type="InterPro" id="IPR014729">
    <property type="entry name" value="Rossmann-like_a/b/a_fold"/>
</dbReference>
<feature type="compositionally biased region" description="Low complexity" evidence="1">
    <location>
        <begin position="248"/>
        <end position="269"/>
    </location>
</feature>
<gene>
    <name evidence="3" type="ORF">HYH02_009365</name>
</gene>
<dbReference type="PANTHER" id="PTHR10695">
    <property type="entry name" value="DEPHOSPHO-COA KINASE-RELATED"/>
    <property type="match status" value="1"/>
</dbReference>
<feature type="compositionally biased region" description="Low complexity" evidence="1">
    <location>
        <begin position="170"/>
        <end position="191"/>
    </location>
</feature>
<dbReference type="GO" id="GO:0015937">
    <property type="term" value="P:coenzyme A biosynthetic process"/>
    <property type="evidence" value="ECO:0007669"/>
    <property type="project" value="TreeGrafter"/>
</dbReference>
<dbReference type="PANTHER" id="PTHR10695:SF46">
    <property type="entry name" value="BIFUNCTIONAL COENZYME A SYNTHASE-RELATED"/>
    <property type="match status" value="1"/>
</dbReference>
<feature type="compositionally biased region" description="Low complexity" evidence="1">
    <location>
        <begin position="131"/>
        <end position="141"/>
    </location>
</feature>
<dbReference type="SUPFAM" id="SSF52374">
    <property type="entry name" value="Nucleotidylyl transferase"/>
    <property type="match status" value="1"/>
</dbReference>
<evidence type="ECO:0000256" key="1">
    <source>
        <dbReference type="SAM" id="MobiDB-lite"/>
    </source>
</evidence>
<evidence type="ECO:0000259" key="2">
    <source>
        <dbReference type="Pfam" id="PF01467"/>
    </source>
</evidence>
<protein>
    <recommendedName>
        <fullName evidence="2">Cytidyltransferase-like domain-containing protein</fullName>
    </recommendedName>
</protein>
<feature type="region of interest" description="Disordered" evidence="1">
    <location>
        <begin position="131"/>
        <end position="278"/>
    </location>
</feature>
<dbReference type="Proteomes" id="UP000613740">
    <property type="component" value="Unassembled WGS sequence"/>
</dbReference>